<dbReference type="Gene3D" id="3.30.310.160">
    <property type="entry name" value="YycH protein, domain 2"/>
    <property type="match status" value="1"/>
</dbReference>
<sequence>MKHGKIKNIILTVMVICCVYLSSNVWLKLPDFIKYETSAEENDDISNVIIQIWNVVKPVKHVINYNENYTVDYSDENNMWGKAVQVLNNVFAAFNNADISLTPAFPTQYLKFDFSDNIPVGIFTGQMQINNRNISDTIKYIKNVIIDLDNANSIYIYNGENTIKITSSAIDTTELADIIKQYSFENSTQFAYYQKIGNETIQVPIPLETVARNPIFVRSELDVFDTEAINRIARGYFKKDYDYVRKSVEVNGNVSYMYRTQKLLRITGEGLLDFYDATTELENSSDVYESFVAAVGFTEGFLGFPKDVYLSDVESIDHDGNHGYRYTFSYKIIDRPILFSRVRANSALQIDVVGDDVVVYKRFIRNINESQSSQMNEIAIIPAIDVINKNLDYDTSDEGSDQAPELRPLKEEMIKDISNIYLGYFDLSRVSGEQLLRVCWVIEVKDKTFIFNAITGSLIEEW</sequence>
<organism evidence="2 3">
    <name type="scientific">Sedimentibacter hydroxybenzoicus DSM 7310</name>
    <dbReference type="NCBI Taxonomy" id="1123245"/>
    <lineage>
        <taxon>Bacteria</taxon>
        <taxon>Bacillati</taxon>
        <taxon>Bacillota</taxon>
        <taxon>Tissierellia</taxon>
        <taxon>Sedimentibacter</taxon>
    </lineage>
</organism>
<name>A0A974GVC7_SEDHY</name>
<gene>
    <name evidence="2" type="ORF">HZF24_03695</name>
</gene>
<evidence type="ECO:0000313" key="2">
    <source>
        <dbReference type="EMBL" id="NYB73237.1"/>
    </source>
</evidence>
<dbReference type="InterPro" id="IPR042274">
    <property type="entry name" value="YycH/YycI_2"/>
</dbReference>
<dbReference type="Proteomes" id="UP000611629">
    <property type="component" value="Unassembled WGS sequence"/>
</dbReference>
<dbReference type="EMBL" id="JACBNQ010000002">
    <property type="protein sequence ID" value="NYB73237.1"/>
    <property type="molecule type" value="Genomic_DNA"/>
</dbReference>
<protein>
    <recommendedName>
        <fullName evidence="4">Two-component signal transduction system YycFG, regulatory protein YycH</fullName>
    </recommendedName>
</protein>
<keyword evidence="1" id="KW-0472">Membrane</keyword>
<evidence type="ECO:0000256" key="1">
    <source>
        <dbReference type="SAM" id="Phobius"/>
    </source>
</evidence>
<accession>A0A974GVC7</accession>
<dbReference type="RefSeq" id="WP_179236921.1">
    <property type="nucleotide sequence ID" value="NZ_JACBNQ010000002.1"/>
</dbReference>
<comment type="caution">
    <text evidence="2">The sequence shown here is derived from an EMBL/GenBank/DDBJ whole genome shotgun (WGS) entry which is preliminary data.</text>
</comment>
<dbReference type="AlphaFoldDB" id="A0A974GVC7"/>
<keyword evidence="3" id="KW-1185">Reference proteome</keyword>
<reference evidence="2" key="1">
    <citation type="submission" date="2020-07" db="EMBL/GenBank/DDBJ databases">
        <title>Genomic analysis of a strain of Sedimentibacter Hydroxybenzoicus DSM7310.</title>
        <authorList>
            <person name="Ma S."/>
        </authorList>
    </citation>
    <scope>NUCLEOTIDE SEQUENCE</scope>
    <source>
        <strain evidence="2">DSM 7310</strain>
    </source>
</reference>
<evidence type="ECO:0008006" key="4">
    <source>
        <dbReference type="Google" id="ProtNLM"/>
    </source>
</evidence>
<proteinExistence type="predicted"/>
<keyword evidence="1" id="KW-1133">Transmembrane helix</keyword>
<keyword evidence="1" id="KW-0812">Transmembrane</keyword>
<feature type="transmembrane region" description="Helical" evidence="1">
    <location>
        <begin position="9"/>
        <end position="27"/>
    </location>
</feature>
<evidence type="ECO:0000313" key="3">
    <source>
        <dbReference type="Proteomes" id="UP000611629"/>
    </source>
</evidence>